<gene>
    <name evidence="2" type="ORF">KOR42_08420</name>
</gene>
<organism evidence="2 3">
    <name type="scientific">Thalassoglobus neptunius</name>
    <dbReference type="NCBI Taxonomy" id="1938619"/>
    <lineage>
        <taxon>Bacteria</taxon>
        <taxon>Pseudomonadati</taxon>
        <taxon>Planctomycetota</taxon>
        <taxon>Planctomycetia</taxon>
        <taxon>Planctomycetales</taxon>
        <taxon>Planctomycetaceae</taxon>
        <taxon>Thalassoglobus</taxon>
    </lineage>
</organism>
<feature type="region of interest" description="Disordered" evidence="1">
    <location>
        <begin position="144"/>
        <end position="206"/>
    </location>
</feature>
<dbReference type="EMBL" id="SIHI01000001">
    <property type="protein sequence ID" value="TWT57481.1"/>
    <property type="molecule type" value="Genomic_DNA"/>
</dbReference>
<dbReference type="AlphaFoldDB" id="A0A5C5X574"/>
<keyword evidence="3" id="KW-1185">Reference proteome</keyword>
<reference evidence="2 3" key="1">
    <citation type="submission" date="2019-02" db="EMBL/GenBank/DDBJ databases">
        <title>Deep-cultivation of Planctomycetes and their phenomic and genomic characterization uncovers novel biology.</title>
        <authorList>
            <person name="Wiegand S."/>
            <person name="Jogler M."/>
            <person name="Boedeker C."/>
            <person name="Pinto D."/>
            <person name="Vollmers J."/>
            <person name="Rivas-Marin E."/>
            <person name="Kohn T."/>
            <person name="Peeters S.H."/>
            <person name="Heuer A."/>
            <person name="Rast P."/>
            <person name="Oberbeckmann S."/>
            <person name="Bunk B."/>
            <person name="Jeske O."/>
            <person name="Meyerdierks A."/>
            <person name="Storesund J.E."/>
            <person name="Kallscheuer N."/>
            <person name="Luecker S."/>
            <person name="Lage O.M."/>
            <person name="Pohl T."/>
            <person name="Merkel B.J."/>
            <person name="Hornburger P."/>
            <person name="Mueller R.-W."/>
            <person name="Bruemmer F."/>
            <person name="Labrenz M."/>
            <person name="Spormann A.M."/>
            <person name="Op Den Camp H."/>
            <person name="Overmann J."/>
            <person name="Amann R."/>
            <person name="Jetten M.S.M."/>
            <person name="Mascher T."/>
            <person name="Medema M.H."/>
            <person name="Devos D.P."/>
            <person name="Kaster A.-K."/>
            <person name="Ovreas L."/>
            <person name="Rohde M."/>
            <person name="Galperin M.Y."/>
            <person name="Jogler C."/>
        </authorList>
    </citation>
    <scope>NUCLEOTIDE SEQUENCE [LARGE SCALE GENOMIC DNA]</scope>
    <source>
        <strain evidence="2 3">KOR42</strain>
    </source>
</reference>
<evidence type="ECO:0000313" key="3">
    <source>
        <dbReference type="Proteomes" id="UP000317243"/>
    </source>
</evidence>
<sequence length="259" mass="28722">MTQEIQSEDQLITRAQEALSQCNWVIGECAAEWTERYSRGRTDADFGALIGLSGDQVYQRRRVWECFADVSGDYPNLKWSHFYVAVNWDDAAKCLQWANEIEATVAEMKAWRRAQHGEDLKEPSEELPPFSVAPEYLSIDQNSLQRVEEVDEGREPAMAGAGASSGRAETVSSAPREAGQGEYAPFGKGARGEVAGEDQQERSDPEAADLYKRAAAAIERVTTVLSPELLDQFSEIPLDIQQRFLKAVNTLQSRTGGLS</sequence>
<evidence type="ECO:0000313" key="2">
    <source>
        <dbReference type="EMBL" id="TWT57481.1"/>
    </source>
</evidence>
<dbReference type="OrthoDB" id="264328at2"/>
<proteinExistence type="predicted"/>
<protein>
    <submittedName>
        <fullName evidence="2">Uncharacterized protein</fullName>
    </submittedName>
</protein>
<dbReference type="Proteomes" id="UP000317243">
    <property type="component" value="Unassembled WGS sequence"/>
</dbReference>
<comment type="caution">
    <text evidence="2">The sequence shown here is derived from an EMBL/GenBank/DDBJ whole genome shotgun (WGS) entry which is preliminary data.</text>
</comment>
<name>A0A5C5X574_9PLAN</name>
<accession>A0A5C5X574</accession>
<evidence type="ECO:0000256" key="1">
    <source>
        <dbReference type="SAM" id="MobiDB-lite"/>
    </source>
</evidence>
<dbReference type="RefSeq" id="WP_146507312.1">
    <property type="nucleotide sequence ID" value="NZ_SIHI01000001.1"/>
</dbReference>